<dbReference type="KEGG" id="gey:QMQ05_05760"/>
<evidence type="ECO:0000313" key="1">
    <source>
        <dbReference type="EMBL" id="XAO47028.1"/>
    </source>
</evidence>
<dbReference type="Proteomes" id="UP001486888">
    <property type="component" value="Chromosome"/>
</dbReference>
<dbReference type="AlphaFoldDB" id="A0AAU6WIZ5"/>
<dbReference type="RefSeq" id="WP_345473746.1">
    <property type="nucleotide sequence ID" value="NZ_CP125942.1"/>
</dbReference>
<evidence type="ECO:0008006" key="3">
    <source>
        <dbReference type="Google" id="ProtNLM"/>
    </source>
</evidence>
<organism evidence="1 2">
    <name type="scientific">Glutamicibacter ectropisis</name>
    <dbReference type="NCBI Taxonomy" id="3046593"/>
    <lineage>
        <taxon>Bacteria</taxon>
        <taxon>Bacillati</taxon>
        <taxon>Actinomycetota</taxon>
        <taxon>Actinomycetes</taxon>
        <taxon>Micrococcales</taxon>
        <taxon>Micrococcaceae</taxon>
        <taxon>Glutamicibacter</taxon>
    </lineage>
</organism>
<sequence>MSSTFTAGMAFKKALFEAIKAIMAEIADTENVLVAPGMPGSFQPDEIIAVTALEVQQDFATMGNLRTREETLTVTVVFSCLIGGDETQELPAQERAFELLGRVERHVRMVDTTLGGVVRQCLLTGVQTDGQTPEEYLQAGRGVDVTATFTAQNRVRG</sequence>
<evidence type="ECO:0000313" key="2">
    <source>
        <dbReference type="Proteomes" id="UP001486888"/>
    </source>
</evidence>
<gene>
    <name evidence="1" type="ORF">QMQ05_05760</name>
</gene>
<reference evidence="1 2" key="1">
    <citation type="submission" date="2023-05" db="EMBL/GenBank/DDBJ databases">
        <title>Glutamicibacter sp. B1, complete genome.</title>
        <authorList>
            <person name="Long Y.H."/>
            <person name="Fang T."/>
            <person name="Li X.Y."/>
        </authorList>
    </citation>
    <scope>NUCLEOTIDE SEQUENCE [LARGE SCALE GENOMIC DNA]</scope>
    <source>
        <strain evidence="1 2">B1</strain>
    </source>
</reference>
<name>A0AAU6WIZ5_9MICC</name>
<proteinExistence type="predicted"/>
<protein>
    <recommendedName>
        <fullName evidence="3">Tail terminator</fullName>
    </recommendedName>
</protein>
<accession>A0AAU6WIZ5</accession>
<keyword evidence="2" id="KW-1185">Reference proteome</keyword>
<dbReference type="EMBL" id="CP125942">
    <property type="protein sequence ID" value="XAO47028.1"/>
    <property type="molecule type" value="Genomic_DNA"/>
</dbReference>